<dbReference type="Gene3D" id="3.90.226.10">
    <property type="entry name" value="2-enoyl-CoA Hydratase, Chain A, domain 1"/>
    <property type="match status" value="1"/>
</dbReference>
<protein>
    <recommendedName>
        <fullName evidence="6">short-chain-enoyl-CoA hydratase</fullName>
        <ecNumber evidence="6">4.2.1.150</ecNumber>
    </recommendedName>
</protein>
<sequence length="261" mass="28301">MERTFRTLVCTEEKGVCTLLLNAPPVNVITRALLEELDEAFQTLEFHTDLRAVVLSSALPKLFCAGADIKQFQTWTSATGSENCRFGSQVYRRIERFPRPVLCAVNGSAFGGGLELAMACDVRIFDERARVALPECTLGMQPGYGGTQRLPRLVGPGFAKKMMYTGLPITAQEALRAGLADELAPAGGSLDAALELAQTIARRAPIAVAQIKKSVACAMEHGLEEGLRFENRGIALLCGTGDKQEGAQAFVEKRPPVFRNR</sequence>
<evidence type="ECO:0000256" key="2">
    <source>
        <dbReference type="ARBA" id="ARBA00005254"/>
    </source>
</evidence>
<dbReference type="FunFam" id="3.90.226.10:FF:000009">
    <property type="entry name" value="Carnitinyl-CoA dehydratase"/>
    <property type="match status" value="1"/>
</dbReference>
<comment type="subunit">
    <text evidence="3">Homotetramer.</text>
</comment>
<evidence type="ECO:0000313" key="7">
    <source>
        <dbReference type="EMBL" id="MBC5733560.1"/>
    </source>
</evidence>
<evidence type="ECO:0000256" key="4">
    <source>
        <dbReference type="ARBA" id="ARBA00023239"/>
    </source>
</evidence>
<dbReference type="PANTHER" id="PTHR11941">
    <property type="entry name" value="ENOYL-COA HYDRATASE-RELATED"/>
    <property type="match status" value="1"/>
</dbReference>
<comment type="similarity">
    <text evidence="2">Belongs to the enoyl-CoA hydratase/isomerase family.</text>
</comment>
<accession>A0A8J6JFY4</accession>
<comment type="pathway">
    <text evidence="1">Lipid metabolism; butanoate metabolism.</text>
</comment>
<evidence type="ECO:0000256" key="5">
    <source>
        <dbReference type="ARBA" id="ARBA00050624"/>
    </source>
</evidence>
<dbReference type="CDD" id="cd06558">
    <property type="entry name" value="crotonase-like"/>
    <property type="match status" value="1"/>
</dbReference>
<dbReference type="RefSeq" id="WP_186907453.1">
    <property type="nucleotide sequence ID" value="NZ_JACOPP010000007.1"/>
</dbReference>
<dbReference type="SUPFAM" id="SSF52096">
    <property type="entry name" value="ClpP/crotonase"/>
    <property type="match status" value="1"/>
</dbReference>
<dbReference type="InterPro" id="IPR014748">
    <property type="entry name" value="Enoyl-CoA_hydra_C"/>
</dbReference>
<evidence type="ECO:0000256" key="6">
    <source>
        <dbReference type="ARBA" id="ARBA00067035"/>
    </source>
</evidence>
<dbReference type="EMBL" id="JACOPP010000007">
    <property type="protein sequence ID" value="MBC5733560.1"/>
    <property type="molecule type" value="Genomic_DNA"/>
</dbReference>
<dbReference type="Proteomes" id="UP000661435">
    <property type="component" value="Unassembled WGS sequence"/>
</dbReference>
<organism evidence="7 8">
    <name type="scientific">Lawsonibacter hominis</name>
    <dbReference type="NCBI Taxonomy" id="2763053"/>
    <lineage>
        <taxon>Bacteria</taxon>
        <taxon>Bacillati</taxon>
        <taxon>Bacillota</taxon>
        <taxon>Clostridia</taxon>
        <taxon>Eubacteriales</taxon>
        <taxon>Oscillospiraceae</taxon>
        <taxon>Lawsonibacter</taxon>
    </lineage>
</organism>
<dbReference type="GO" id="GO:0006635">
    <property type="term" value="P:fatty acid beta-oxidation"/>
    <property type="evidence" value="ECO:0007669"/>
    <property type="project" value="TreeGrafter"/>
</dbReference>
<gene>
    <name evidence="7" type="ORF">H8S57_07440</name>
</gene>
<keyword evidence="4" id="KW-0456">Lyase</keyword>
<dbReference type="Pfam" id="PF00378">
    <property type="entry name" value="ECH_1"/>
    <property type="match status" value="1"/>
</dbReference>
<evidence type="ECO:0000256" key="3">
    <source>
        <dbReference type="ARBA" id="ARBA00011881"/>
    </source>
</evidence>
<dbReference type="FunFam" id="1.10.12.10:FF:000001">
    <property type="entry name" value="Probable enoyl-CoA hydratase, mitochondrial"/>
    <property type="match status" value="1"/>
</dbReference>
<dbReference type="AlphaFoldDB" id="A0A8J6JFY4"/>
<proteinExistence type="inferred from homology"/>
<dbReference type="InterPro" id="IPR029045">
    <property type="entry name" value="ClpP/crotonase-like_dom_sf"/>
</dbReference>
<dbReference type="EC" id="4.2.1.150" evidence="6"/>
<evidence type="ECO:0000313" key="8">
    <source>
        <dbReference type="Proteomes" id="UP000661435"/>
    </source>
</evidence>
<keyword evidence="8" id="KW-1185">Reference proteome</keyword>
<dbReference type="InterPro" id="IPR001753">
    <property type="entry name" value="Enoyl-CoA_hydra/iso"/>
</dbReference>
<dbReference type="GO" id="GO:0018812">
    <property type="term" value="F:3-hydroxyacyl-CoA dehydratase activity"/>
    <property type="evidence" value="ECO:0007669"/>
    <property type="project" value="UniProtKB-EC"/>
</dbReference>
<dbReference type="PANTHER" id="PTHR11941:SF54">
    <property type="entry name" value="ENOYL-COA HYDRATASE, MITOCHONDRIAL"/>
    <property type="match status" value="1"/>
</dbReference>
<name>A0A8J6JFY4_9FIRM</name>
<comment type="caution">
    <text evidence="7">The sequence shown here is derived from an EMBL/GenBank/DDBJ whole genome shotgun (WGS) entry which is preliminary data.</text>
</comment>
<dbReference type="Gene3D" id="1.10.12.10">
    <property type="entry name" value="Lyase 2-enoyl-coa Hydratase, Chain A, domain 2"/>
    <property type="match status" value="1"/>
</dbReference>
<evidence type="ECO:0000256" key="1">
    <source>
        <dbReference type="ARBA" id="ARBA00005086"/>
    </source>
</evidence>
<reference evidence="7" key="1">
    <citation type="submission" date="2020-08" db="EMBL/GenBank/DDBJ databases">
        <title>Genome public.</title>
        <authorList>
            <person name="Liu C."/>
            <person name="Sun Q."/>
        </authorList>
    </citation>
    <scope>NUCLEOTIDE SEQUENCE</scope>
    <source>
        <strain evidence="7">NSJ-51</strain>
    </source>
</reference>
<comment type="catalytic activity">
    <reaction evidence="5">
        <text>a short-chain (3S)-3-hydroxyacyl-CoA = a short-chain (2E)-enoyl-CoA + H2O</text>
        <dbReference type="Rhea" id="RHEA:52664"/>
        <dbReference type="ChEBI" id="CHEBI:15377"/>
        <dbReference type="ChEBI" id="CHEBI:87488"/>
        <dbReference type="ChEBI" id="CHEBI:136760"/>
        <dbReference type="EC" id="4.2.1.150"/>
    </reaction>
</comment>